<keyword evidence="3" id="KW-1185">Reference proteome</keyword>
<gene>
    <name evidence="2" type="ORF">dnm_013130</name>
</gene>
<dbReference type="Pfam" id="PF13181">
    <property type="entry name" value="TPR_8"/>
    <property type="match status" value="1"/>
</dbReference>
<dbReference type="Gene3D" id="1.25.40.10">
    <property type="entry name" value="Tetratricopeptide repeat domain"/>
    <property type="match status" value="1"/>
</dbReference>
<dbReference type="InterPro" id="IPR002885">
    <property type="entry name" value="PPR_rpt"/>
</dbReference>
<keyword evidence="1" id="KW-0472">Membrane</keyword>
<dbReference type="AlphaFoldDB" id="A0A975BHB1"/>
<dbReference type="KEGG" id="dmm:dnm_013130"/>
<reference evidence="2" key="1">
    <citation type="journal article" date="2021" name="Microb. Physiol.">
        <title>Proteogenomic Insights into the Physiology of Marine, Sulfate-Reducing, Filamentous Desulfonema limicola and Desulfonema magnum.</title>
        <authorList>
            <person name="Schnaars V."/>
            <person name="Wohlbrand L."/>
            <person name="Scheve S."/>
            <person name="Hinrichs C."/>
            <person name="Reinhardt R."/>
            <person name="Rabus R."/>
        </authorList>
    </citation>
    <scope>NUCLEOTIDE SEQUENCE</scope>
    <source>
        <strain evidence="2">4be13</strain>
    </source>
</reference>
<dbReference type="PIRSF" id="PIRSF030959">
    <property type="entry name" value="UCP030959"/>
    <property type="match status" value="1"/>
</dbReference>
<keyword evidence="1" id="KW-0812">Transmembrane</keyword>
<evidence type="ECO:0000313" key="3">
    <source>
        <dbReference type="Proteomes" id="UP000663722"/>
    </source>
</evidence>
<protein>
    <submittedName>
        <fullName evidence="2">Tetratricopeptide repeat-containing protein</fullName>
    </submittedName>
</protein>
<dbReference type="Proteomes" id="UP000663722">
    <property type="component" value="Chromosome"/>
</dbReference>
<organism evidence="2 3">
    <name type="scientific">Desulfonema magnum</name>
    <dbReference type="NCBI Taxonomy" id="45655"/>
    <lineage>
        <taxon>Bacteria</taxon>
        <taxon>Pseudomonadati</taxon>
        <taxon>Thermodesulfobacteriota</taxon>
        <taxon>Desulfobacteria</taxon>
        <taxon>Desulfobacterales</taxon>
        <taxon>Desulfococcaceae</taxon>
        <taxon>Desulfonema</taxon>
    </lineage>
</organism>
<dbReference type="InterPro" id="IPR014562">
    <property type="entry name" value="UCP030959_TPR_rpt-cont"/>
</dbReference>
<dbReference type="EMBL" id="CP061800">
    <property type="protein sequence ID" value="QTA85308.1"/>
    <property type="molecule type" value="Genomic_DNA"/>
</dbReference>
<feature type="transmembrane region" description="Helical" evidence="1">
    <location>
        <begin position="32"/>
        <end position="53"/>
    </location>
</feature>
<name>A0A975BHB1_9BACT</name>
<sequence length="252" mass="29185">MCHMPLLGVLSLLFQVYFVVHALKTGRDRFWVYIIIIFPGVGCLVYFFVEFLPELQHNPAARKAGSKIVNIADPGRELRRLKEQLEISDSIKNRKLLAEGYINAGFFDEAISLYKSCLEGLYENDPYIWEGLSCAYFFKGNFEEAKKYLYKLKEMRGENQSQEFDLLLARTLEESGDTDGALKEYDLLVKRFSGEEARCRYALLLKKLGKPGDAEHIFREIVKNARLSPKYYKKVQKKWIAIAKKELKEMPA</sequence>
<dbReference type="SUPFAM" id="SSF48452">
    <property type="entry name" value="TPR-like"/>
    <property type="match status" value="1"/>
</dbReference>
<proteinExistence type="predicted"/>
<accession>A0A975BHB1</accession>
<evidence type="ECO:0000313" key="2">
    <source>
        <dbReference type="EMBL" id="QTA85308.1"/>
    </source>
</evidence>
<keyword evidence="1" id="KW-1133">Transmembrane helix</keyword>
<evidence type="ECO:0000256" key="1">
    <source>
        <dbReference type="SAM" id="Phobius"/>
    </source>
</evidence>
<dbReference type="InterPro" id="IPR011990">
    <property type="entry name" value="TPR-like_helical_dom_sf"/>
</dbReference>
<dbReference type="InterPro" id="IPR019734">
    <property type="entry name" value="TPR_rpt"/>
</dbReference>
<dbReference type="Pfam" id="PF01535">
    <property type="entry name" value="PPR"/>
    <property type="match status" value="1"/>
</dbReference>